<dbReference type="CDD" id="cd00104">
    <property type="entry name" value="KAZAL_FS"/>
    <property type="match status" value="5"/>
</dbReference>
<feature type="signal peptide" evidence="4">
    <location>
        <begin position="1"/>
        <end position="24"/>
    </location>
</feature>
<reference evidence="6" key="1">
    <citation type="submission" date="2021-12" db="EMBL/GenBank/DDBJ databases">
        <title>Prjna785345.</title>
        <authorList>
            <person name="Rujirawat T."/>
            <person name="Krajaejun T."/>
        </authorList>
    </citation>
    <scope>NUCLEOTIDE SEQUENCE</scope>
    <source>
        <strain evidence="6">Pi057C3</strain>
    </source>
</reference>
<dbReference type="SMART" id="SM00280">
    <property type="entry name" value="KAZAL"/>
    <property type="match status" value="5"/>
</dbReference>
<feature type="domain" description="Kazal-like" evidence="5">
    <location>
        <begin position="74"/>
        <end position="125"/>
    </location>
</feature>
<dbReference type="PANTHER" id="PTHR10913:SF45">
    <property type="entry name" value="FOLLISTATIN, ISOFORM A-RELATED"/>
    <property type="match status" value="1"/>
</dbReference>
<dbReference type="PROSITE" id="PS51465">
    <property type="entry name" value="KAZAL_2"/>
    <property type="match status" value="5"/>
</dbReference>
<keyword evidence="1" id="KW-0646">Protease inhibitor</keyword>
<keyword evidence="7" id="KW-1185">Reference proteome</keyword>
<dbReference type="InterPro" id="IPR050653">
    <property type="entry name" value="Prot_Inhib_GrowthFact_Antg"/>
</dbReference>
<accession>A0AAD5M9J9</accession>
<organism evidence="6 7">
    <name type="scientific">Pythium insidiosum</name>
    <name type="common">Pythiosis disease agent</name>
    <dbReference type="NCBI Taxonomy" id="114742"/>
    <lineage>
        <taxon>Eukaryota</taxon>
        <taxon>Sar</taxon>
        <taxon>Stramenopiles</taxon>
        <taxon>Oomycota</taxon>
        <taxon>Peronosporomycetes</taxon>
        <taxon>Pythiales</taxon>
        <taxon>Pythiaceae</taxon>
        <taxon>Pythium</taxon>
    </lineage>
</organism>
<dbReference type="InterPro" id="IPR036058">
    <property type="entry name" value="Kazal_dom_sf"/>
</dbReference>
<dbReference type="InterPro" id="IPR002350">
    <property type="entry name" value="Kazal_dom"/>
</dbReference>
<feature type="domain" description="Kazal-like" evidence="5">
    <location>
        <begin position="142"/>
        <end position="197"/>
    </location>
</feature>
<dbReference type="SUPFAM" id="SSF100895">
    <property type="entry name" value="Kazal-type serine protease inhibitors"/>
    <property type="match status" value="5"/>
</dbReference>
<dbReference type="EMBL" id="JAKCXM010000003">
    <property type="protein sequence ID" value="KAJ0409609.1"/>
    <property type="molecule type" value="Genomic_DNA"/>
</dbReference>
<feature type="chain" id="PRO_5042125313" description="Kazal-like domain-containing protein" evidence="4">
    <location>
        <begin position="25"/>
        <end position="322"/>
    </location>
</feature>
<dbReference type="Pfam" id="PF00050">
    <property type="entry name" value="Kazal_1"/>
    <property type="match status" value="2"/>
</dbReference>
<keyword evidence="3" id="KW-1015">Disulfide bond</keyword>
<evidence type="ECO:0000313" key="6">
    <source>
        <dbReference type="EMBL" id="KAJ0409609.1"/>
    </source>
</evidence>
<name>A0AAD5M9J9_PYTIN</name>
<feature type="domain" description="Kazal-like" evidence="5">
    <location>
        <begin position="20"/>
        <end position="73"/>
    </location>
</feature>
<dbReference type="PROSITE" id="PS51257">
    <property type="entry name" value="PROKAR_LIPOPROTEIN"/>
    <property type="match status" value="1"/>
</dbReference>
<sequence>MWLASRLLCFTAIATVACTSVAHAACPIACTADYSPICGSDGKTYSNECHLEVSKCNTRSTTLKVDYEGECKSKPSRQCEMGCVEIFQPVCGSDGVTYPNKCHLEVANCNAENPISIQSEGECGGDADSGDDEAGTVVAPDDDRAADCEIACTAEYRPVCGSDGVTYGNECELKRADCNQRPQNTRITLVATGECSSPPSAANHTTQAPPAKCTDMCTAEYAPVCGSDGKTYPNRCTFDMTKCRLNIASLSIASEGECASPDAATPETPRPSELRCPKSCTKEFRPVCASNGQTYSNRCMFEQAKCTLRIADLTFQPGECPS</sequence>
<dbReference type="AlphaFoldDB" id="A0AAD5M9J9"/>
<evidence type="ECO:0000256" key="4">
    <source>
        <dbReference type="SAM" id="SignalP"/>
    </source>
</evidence>
<evidence type="ECO:0000256" key="1">
    <source>
        <dbReference type="ARBA" id="ARBA00022690"/>
    </source>
</evidence>
<dbReference type="PANTHER" id="PTHR10913">
    <property type="entry name" value="FOLLISTATIN-RELATED"/>
    <property type="match status" value="1"/>
</dbReference>
<dbReference type="Proteomes" id="UP001209570">
    <property type="component" value="Unassembled WGS sequence"/>
</dbReference>
<evidence type="ECO:0000259" key="5">
    <source>
        <dbReference type="PROSITE" id="PS51465"/>
    </source>
</evidence>
<gene>
    <name evidence="6" type="ORF">P43SY_008481</name>
</gene>
<keyword evidence="2" id="KW-0722">Serine protease inhibitor</keyword>
<protein>
    <recommendedName>
        <fullName evidence="5">Kazal-like domain-containing protein</fullName>
    </recommendedName>
</protein>
<feature type="domain" description="Kazal-like" evidence="5">
    <location>
        <begin position="270"/>
        <end position="322"/>
    </location>
</feature>
<proteinExistence type="predicted"/>
<comment type="caution">
    <text evidence="6">The sequence shown here is derived from an EMBL/GenBank/DDBJ whole genome shotgun (WGS) entry which is preliminary data.</text>
</comment>
<dbReference type="GO" id="GO:0005576">
    <property type="term" value="C:extracellular region"/>
    <property type="evidence" value="ECO:0007669"/>
    <property type="project" value="TreeGrafter"/>
</dbReference>
<dbReference type="Gene3D" id="3.30.60.30">
    <property type="match status" value="5"/>
</dbReference>
<evidence type="ECO:0000313" key="7">
    <source>
        <dbReference type="Proteomes" id="UP001209570"/>
    </source>
</evidence>
<feature type="domain" description="Kazal-like" evidence="5">
    <location>
        <begin position="207"/>
        <end position="260"/>
    </location>
</feature>
<dbReference type="Pfam" id="PF07648">
    <property type="entry name" value="Kazal_2"/>
    <property type="match status" value="3"/>
</dbReference>
<keyword evidence="4" id="KW-0732">Signal</keyword>
<evidence type="ECO:0000256" key="2">
    <source>
        <dbReference type="ARBA" id="ARBA00022900"/>
    </source>
</evidence>
<evidence type="ECO:0000256" key="3">
    <source>
        <dbReference type="ARBA" id="ARBA00023157"/>
    </source>
</evidence>